<keyword evidence="2" id="KW-1185">Reference proteome</keyword>
<gene>
    <name evidence="1" type="ordered locus">Os04g0566550</name>
    <name evidence="1" type="ORF">OSNPB_040566550</name>
</gene>
<sequence>MPLLDHHKGNWRLIVGSKHVYLSNGIKLIQQNLIKLPLADTIPEMTGVEVTYNYGQEDSILDHATSNSSSMRVLPYFEKILYQFLT</sequence>
<dbReference type="AlphaFoldDB" id="A0A0P0WDU1"/>
<protein>
    <submittedName>
        <fullName evidence="1">Os04g0566550 protein</fullName>
    </submittedName>
</protein>
<accession>A0A0P0WDU1</accession>
<evidence type="ECO:0000313" key="2">
    <source>
        <dbReference type="Proteomes" id="UP000059680"/>
    </source>
</evidence>
<proteinExistence type="predicted"/>
<dbReference type="PaxDb" id="39947-A0A0P0WDU1"/>
<feature type="non-terminal residue" evidence="1">
    <location>
        <position position="86"/>
    </location>
</feature>
<name>A0A0P0WDU1_ORYSJ</name>
<dbReference type="EMBL" id="AP014960">
    <property type="protein sequence ID" value="BAS90532.1"/>
    <property type="molecule type" value="Genomic_DNA"/>
</dbReference>
<reference evidence="2" key="1">
    <citation type="journal article" date="2005" name="Nature">
        <title>The map-based sequence of the rice genome.</title>
        <authorList>
            <consortium name="International rice genome sequencing project (IRGSP)"/>
            <person name="Matsumoto T."/>
            <person name="Wu J."/>
            <person name="Kanamori H."/>
            <person name="Katayose Y."/>
            <person name="Fujisawa M."/>
            <person name="Namiki N."/>
            <person name="Mizuno H."/>
            <person name="Yamamoto K."/>
            <person name="Antonio B.A."/>
            <person name="Baba T."/>
            <person name="Sakata K."/>
            <person name="Nagamura Y."/>
            <person name="Aoki H."/>
            <person name="Arikawa K."/>
            <person name="Arita K."/>
            <person name="Bito T."/>
            <person name="Chiden Y."/>
            <person name="Fujitsuka N."/>
            <person name="Fukunaka R."/>
            <person name="Hamada M."/>
            <person name="Harada C."/>
            <person name="Hayashi A."/>
            <person name="Hijishita S."/>
            <person name="Honda M."/>
            <person name="Hosokawa S."/>
            <person name="Ichikawa Y."/>
            <person name="Idonuma A."/>
            <person name="Iijima M."/>
            <person name="Ikeda M."/>
            <person name="Ikeno M."/>
            <person name="Ito K."/>
            <person name="Ito S."/>
            <person name="Ito T."/>
            <person name="Ito Y."/>
            <person name="Ito Y."/>
            <person name="Iwabuchi A."/>
            <person name="Kamiya K."/>
            <person name="Karasawa W."/>
            <person name="Kurita K."/>
            <person name="Katagiri S."/>
            <person name="Kikuta A."/>
            <person name="Kobayashi H."/>
            <person name="Kobayashi N."/>
            <person name="Machita K."/>
            <person name="Maehara T."/>
            <person name="Masukawa M."/>
            <person name="Mizubayashi T."/>
            <person name="Mukai Y."/>
            <person name="Nagasaki H."/>
            <person name="Nagata Y."/>
            <person name="Naito S."/>
            <person name="Nakashima M."/>
            <person name="Nakama Y."/>
            <person name="Nakamichi Y."/>
            <person name="Nakamura M."/>
            <person name="Meguro A."/>
            <person name="Negishi M."/>
            <person name="Ohta I."/>
            <person name="Ohta T."/>
            <person name="Okamoto M."/>
            <person name="Ono N."/>
            <person name="Saji S."/>
            <person name="Sakaguchi M."/>
            <person name="Sakai K."/>
            <person name="Shibata M."/>
            <person name="Shimokawa T."/>
            <person name="Song J."/>
            <person name="Takazaki Y."/>
            <person name="Terasawa K."/>
            <person name="Tsugane M."/>
            <person name="Tsuji K."/>
            <person name="Ueda S."/>
            <person name="Waki K."/>
            <person name="Yamagata H."/>
            <person name="Yamamoto M."/>
            <person name="Yamamoto S."/>
            <person name="Yamane H."/>
            <person name="Yoshiki S."/>
            <person name="Yoshihara R."/>
            <person name="Yukawa K."/>
            <person name="Zhong H."/>
            <person name="Yano M."/>
            <person name="Yuan Q."/>
            <person name="Ouyang S."/>
            <person name="Liu J."/>
            <person name="Jones K.M."/>
            <person name="Gansberger K."/>
            <person name="Moffat K."/>
            <person name="Hill J."/>
            <person name="Bera J."/>
            <person name="Fadrosh D."/>
            <person name="Jin S."/>
            <person name="Johri S."/>
            <person name="Kim M."/>
            <person name="Overton L."/>
            <person name="Reardon M."/>
            <person name="Tsitrin T."/>
            <person name="Vuong H."/>
            <person name="Weaver B."/>
            <person name="Ciecko A."/>
            <person name="Tallon L."/>
            <person name="Jackson J."/>
            <person name="Pai G."/>
            <person name="Aken S.V."/>
            <person name="Utterback T."/>
            <person name="Reidmuller S."/>
            <person name="Feldblyum T."/>
            <person name="Hsiao J."/>
            <person name="Zismann V."/>
            <person name="Iobst S."/>
            <person name="de Vazeille A.R."/>
            <person name="Buell C.R."/>
            <person name="Ying K."/>
            <person name="Li Y."/>
            <person name="Lu T."/>
            <person name="Huang Y."/>
            <person name="Zhao Q."/>
            <person name="Feng Q."/>
            <person name="Zhang L."/>
            <person name="Zhu J."/>
            <person name="Weng Q."/>
            <person name="Mu J."/>
            <person name="Lu Y."/>
            <person name="Fan D."/>
            <person name="Liu Y."/>
            <person name="Guan J."/>
            <person name="Zhang Y."/>
            <person name="Yu S."/>
            <person name="Liu X."/>
            <person name="Zhang Y."/>
            <person name="Hong G."/>
            <person name="Han B."/>
            <person name="Choisne N."/>
            <person name="Demange N."/>
            <person name="Orjeda G."/>
            <person name="Samain S."/>
            <person name="Cattolico L."/>
            <person name="Pelletier E."/>
            <person name="Couloux A."/>
            <person name="Segurens B."/>
            <person name="Wincker P."/>
            <person name="D'Hont A."/>
            <person name="Scarpelli C."/>
            <person name="Weissenbach J."/>
            <person name="Salanoubat M."/>
            <person name="Quetier F."/>
            <person name="Yu Y."/>
            <person name="Kim H.R."/>
            <person name="Rambo T."/>
            <person name="Currie J."/>
            <person name="Collura K."/>
            <person name="Luo M."/>
            <person name="Yang T."/>
            <person name="Ammiraju J.S.S."/>
            <person name="Engler F."/>
            <person name="Soderlund C."/>
            <person name="Wing R.A."/>
            <person name="Palmer L.E."/>
            <person name="de la Bastide M."/>
            <person name="Spiegel L."/>
            <person name="Nascimento L."/>
            <person name="Zutavern T."/>
            <person name="O'Shaughnessy A."/>
            <person name="Dike S."/>
            <person name="Dedhia N."/>
            <person name="Preston R."/>
            <person name="Balija V."/>
            <person name="McCombie W.R."/>
            <person name="Chow T."/>
            <person name="Chen H."/>
            <person name="Chung M."/>
            <person name="Chen C."/>
            <person name="Shaw J."/>
            <person name="Wu H."/>
            <person name="Hsiao K."/>
            <person name="Chao Y."/>
            <person name="Chu M."/>
            <person name="Cheng C."/>
            <person name="Hour A."/>
            <person name="Lee P."/>
            <person name="Lin S."/>
            <person name="Lin Y."/>
            <person name="Liou J."/>
            <person name="Liu S."/>
            <person name="Hsing Y."/>
            <person name="Raghuvanshi S."/>
            <person name="Mohanty A."/>
            <person name="Bharti A.K."/>
            <person name="Gaur A."/>
            <person name="Gupta V."/>
            <person name="Kumar D."/>
            <person name="Ravi V."/>
            <person name="Vij S."/>
            <person name="Kapur A."/>
            <person name="Khurana P."/>
            <person name="Khurana P."/>
            <person name="Khurana J.P."/>
            <person name="Tyagi A.K."/>
            <person name="Gaikwad K."/>
            <person name="Singh A."/>
            <person name="Dalal V."/>
            <person name="Srivastava S."/>
            <person name="Dixit A."/>
            <person name="Pal A.K."/>
            <person name="Ghazi I.A."/>
            <person name="Yadav M."/>
            <person name="Pandit A."/>
            <person name="Bhargava A."/>
            <person name="Sureshbabu K."/>
            <person name="Batra K."/>
            <person name="Sharma T.R."/>
            <person name="Mohapatra T."/>
            <person name="Singh N.K."/>
            <person name="Messing J."/>
            <person name="Nelson A.B."/>
            <person name="Fuks G."/>
            <person name="Kavchok S."/>
            <person name="Keizer G."/>
            <person name="Linton E."/>
            <person name="Llaca V."/>
            <person name="Song R."/>
            <person name="Tanyolac B."/>
            <person name="Young S."/>
            <person name="Ho-Il K."/>
            <person name="Hahn J.H."/>
            <person name="Sangsakoo G."/>
            <person name="Vanavichit A."/>
            <person name="de Mattos Luiz.A.T."/>
            <person name="Zimmer P.D."/>
            <person name="Malone G."/>
            <person name="Dellagostin O."/>
            <person name="de Oliveira A.C."/>
            <person name="Bevan M."/>
            <person name="Bancroft I."/>
            <person name="Minx P."/>
            <person name="Cordum H."/>
            <person name="Wilson R."/>
            <person name="Cheng Z."/>
            <person name="Jin W."/>
            <person name="Jiang J."/>
            <person name="Leong S.A."/>
            <person name="Iwama H."/>
            <person name="Gojobori T."/>
            <person name="Itoh T."/>
            <person name="Niimura Y."/>
            <person name="Fujii Y."/>
            <person name="Habara T."/>
            <person name="Sakai H."/>
            <person name="Sato Y."/>
            <person name="Wilson G."/>
            <person name="Kumar K."/>
            <person name="McCouch S."/>
            <person name="Juretic N."/>
            <person name="Hoen D."/>
            <person name="Wright S."/>
            <person name="Bruskiewich R."/>
            <person name="Bureau T."/>
            <person name="Miyao A."/>
            <person name="Hirochika H."/>
            <person name="Nishikawa T."/>
            <person name="Kadowaki K."/>
            <person name="Sugiura M."/>
            <person name="Burr B."/>
            <person name="Sasaki T."/>
        </authorList>
    </citation>
    <scope>NUCLEOTIDE SEQUENCE [LARGE SCALE GENOMIC DNA]</scope>
    <source>
        <strain evidence="2">cv. Nipponbare</strain>
    </source>
</reference>
<reference evidence="1 2" key="3">
    <citation type="journal article" date="2013" name="Rice">
        <title>Improvement of the Oryza sativa Nipponbare reference genome using next generation sequence and optical map data.</title>
        <authorList>
            <person name="Kawahara Y."/>
            <person name="de la Bastide M."/>
            <person name="Hamilton J.P."/>
            <person name="Kanamori H."/>
            <person name="McCombie W.R."/>
            <person name="Ouyang S."/>
            <person name="Schwartz D.C."/>
            <person name="Tanaka T."/>
            <person name="Wu J."/>
            <person name="Zhou S."/>
            <person name="Childs K.L."/>
            <person name="Davidson R.M."/>
            <person name="Lin H."/>
            <person name="Quesada-Ocampo L."/>
            <person name="Vaillancourt B."/>
            <person name="Sakai H."/>
            <person name="Lee S.S."/>
            <person name="Kim J."/>
            <person name="Numa H."/>
            <person name="Itoh T."/>
            <person name="Buell C.R."/>
            <person name="Matsumoto T."/>
        </authorList>
    </citation>
    <scope>NUCLEOTIDE SEQUENCE [LARGE SCALE GENOMIC DNA]</scope>
    <source>
        <strain evidence="2">cv. Nipponbare</strain>
    </source>
</reference>
<reference evidence="1 2" key="2">
    <citation type="journal article" date="2013" name="Plant Cell Physiol.">
        <title>Rice Annotation Project Database (RAP-DB): an integrative and interactive database for rice genomics.</title>
        <authorList>
            <person name="Sakai H."/>
            <person name="Lee S.S."/>
            <person name="Tanaka T."/>
            <person name="Numa H."/>
            <person name="Kim J."/>
            <person name="Kawahara Y."/>
            <person name="Wakimoto H."/>
            <person name="Yang C.C."/>
            <person name="Iwamoto M."/>
            <person name="Abe T."/>
            <person name="Yamada Y."/>
            <person name="Muto A."/>
            <person name="Inokuchi H."/>
            <person name="Ikemura T."/>
            <person name="Matsumoto T."/>
            <person name="Sasaki T."/>
            <person name="Itoh T."/>
        </authorList>
    </citation>
    <scope>NUCLEOTIDE SEQUENCE [LARGE SCALE GENOMIC DNA]</scope>
    <source>
        <strain evidence="2">cv. Nipponbare</strain>
    </source>
</reference>
<dbReference type="Proteomes" id="UP000059680">
    <property type="component" value="Chromosome 4"/>
</dbReference>
<evidence type="ECO:0000313" key="1">
    <source>
        <dbReference type="EMBL" id="BAS90532.1"/>
    </source>
</evidence>
<dbReference type="InParanoid" id="A0A0P0WDU1"/>
<organism evidence="1 2">
    <name type="scientific">Oryza sativa subsp. japonica</name>
    <name type="common">Rice</name>
    <dbReference type="NCBI Taxonomy" id="39947"/>
    <lineage>
        <taxon>Eukaryota</taxon>
        <taxon>Viridiplantae</taxon>
        <taxon>Streptophyta</taxon>
        <taxon>Embryophyta</taxon>
        <taxon>Tracheophyta</taxon>
        <taxon>Spermatophyta</taxon>
        <taxon>Magnoliopsida</taxon>
        <taxon>Liliopsida</taxon>
        <taxon>Poales</taxon>
        <taxon>Poaceae</taxon>
        <taxon>BOP clade</taxon>
        <taxon>Oryzoideae</taxon>
        <taxon>Oryzeae</taxon>
        <taxon>Oryzinae</taxon>
        <taxon>Oryza</taxon>
        <taxon>Oryza sativa</taxon>
    </lineage>
</organism>